<protein>
    <submittedName>
        <fullName evidence="1">Uncharacterized protein</fullName>
    </submittedName>
</protein>
<dbReference type="AlphaFoldDB" id="A0A1E7KTZ9"/>
<reference evidence="1 2" key="1">
    <citation type="journal article" date="2016" name="Front. Microbiol.">
        <title>Comparative Genomics Analysis of Streptomyces Species Reveals Their Adaptation to the Marine Environment and Their Diversity at the Genomic Level.</title>
        <authorList>
            <person name="Tian X."/>
            <person name="Zhang Z."/>
            <person name="Yang T."/>
            <person name="Chen M."/>
            <person name="Li J."/>
            <person name="Chen F."/>
            <person name="Yang J."/>
            <person name="Li W."/>
            <person name="Zhang B."/>
            <person name="Zhang Z."/>
            <person name="Wu J."/>
            <person name="Zhang C."/>
            <person name="Long L."/>
            <person name="Xiao J."/>
        </authorList>
    </citation>
    <scope>NUCLEOTIDE SEQUENCE [LARGE SCALE GENOMIC DNA]</scope>
    <source>
        <strain evidence="1 2">SCSIO 10429</strain>
    </source>
</reference>
<dbReference type="EMBL" id="LJGW01000520">
    <property type="protein sequence ID" value="OEV07384.1"/>
    <property type="molecule type" value="Genomic_DNA"/>
</dbReference>
<comment type="caution">
    <text evidence="1">The sequence shown here is derived from an EMBL/GenBank/DDBJ whole genome shotgun (WGS) entry which is preliminary data.</text>
</comment>
<accession>A0A1E7KTZ9</accession>
<dbReference type="Proteomes" id="UP000176005">
    <property type="component" value="Unassembled WGS sequence"/>
</dbReference>
<sequence>MDQVSPRCSQEFLSYEGVVLGTHESQAYGEVFSEACDRPLVCFCDRNADEVIQFLKLVRICGQPILSENQDQQGPIPQVHIALRQLEVGLAGAKWVQSVVYSRSDKFGMPPGCRSLLGTRRLGITCQLPEQAN</sequence>
<evidence type="ECO:0000313" key="2">
    <source>
        <dbReference type="Proteomes" id="UP000176005"/>
    </source>
</evidence>
<keyword evidence="2" id="KW-1185">Reference proteome</keyword>
<proteinExistence type="predicted"/>
<evidence type="ECO:0000313" key="1">
    <source>
        <dbReference type="EMBL" id="OEV07384.1"/>
    </source>
</evidence>
<organism evidence="1 2">
    <name type="scientific">Streptomyces nanshensis</name>
    <dbReference type="NCBI Taxonomy" id="518642"/>
    <lineage>
        <taxon>Bacteria</taxon>
        <taxon>Bacillati</taxon>
        <taxon>Actinomycetota</taxon>
        <taxon>Actinomycetes</taxon>
        <taxon>Kitasatosporales</taxon>
        <taxon>Streptomycetaceae</taxon>
        <taxon>Streptomyces</taxon>
    </lineage>
</organism>
<name>A0A1E7KTZ9_9ACTN</name>
<gene>
    <name evidence="1" type="ORF">AN218_29350</name>
</gene>